<dbReference type="Pfam" id="PF15071">
    <property type="entry name" value="TMEM220"/>
    <property type="match status" value="1"/>
</dbReference>
<accession>A0ABT1AVY9</accession>
<feature type="transmembrane region" description="Helical" evidence="1">
    <location>
        <begin position="7"/>
        <end position="24"/>
    </location>
</feature>
<reference evidence="2 3" key="1">
    <citation type="submission" date="2022-06" db="EMBL/GenBank/DDBJ databases">
        <authorList>
            <person name="Xuan X."/>
        </authorList>
    </citation>
    <scope>NUCLEOTIDE SEQUENCE [LARGE SCALE GENOMIC DNA]</scope>
    <source>
        <strain evidence="2 3">2V75</strain>
    </source>
</reference>
<evidence type="ECO:0000313" key="2">
    <source>
        <dbReference type="EMBL" id="MCO5723795.1"/>
    </source>
</evidence>
<evidence type="ECO:0000313" key="3">
    <source>
        <dbReference type="Proteomes" id="UP001206312"/>
    </source>
</evidence>
<protein>
    <submittedName>
        <fullName evidence="2">Transmembrane 220 family protein</fullName>
    </submittedName>
</protein>
<sequence length="114" mass="12440">MKSVLKYLSFLFSALFLWAAYVQLNDPDAGIWIGIYLVAALGSLLYGLNRLPKAVSLLLALAFGGLAVAFWPDVFEGVTIGGGDIVNIERGRESLGMAVTALFFLILWVFPQKK</sequence>
<keyword evidence="1" id="KW-0472">Membrane</keyword>
<proteinExistence type="predicted"/>
<comment type="caution">
    <text evidence="2">The sequence shown here is derived from an EMBL/GenBank/DDBJ whole genome shotgun (WGS) entry which is preliminary data.</text>
</comment>
<dbReference type="Proteomes" id="UP001206312">
    <property type="component" value="Unassembled WGS sequence"/>
</dbReference>
<evidence type="ECO:0000256" key="1">
    <source>
        <dbReference type="SAM" id="Phobius"/>
    </source>
</evidence>
<keyword evidence="1" id="KW-1133">Transmembrane helix</keyword>
<name>A0ABT1AVY9_9FLAO</name>
<gene>
    <name evidence="2" type="ORF">NG653_02935</name>
</gene>
<organism evidence="2 3">
    <name type="scientific">Robiginitalea marina</name>
    <dbReference type="NCBI Taxonomy" id="2954105"/>
    <lineage>
        <taxon>Bacteria</taxon>
        <taxon>Pseudomonadati</taxon>
        <taxon>Bacteroidota</taxon>
        <taxon>Flavobacteriia</taxon>
        <taxon>Flavobacteriales</taxon>
        <taxon>Flavobacteriaceae</taxon>
        <taxon>Robiginitalea</taxon>
    </lineage>
</organism>
<feature type="transmembrane region" description="Helical" evidence="1">
    <location>
        <begin position="30"/>
        <end position="48"/>
    </location>
</feature>
<dbReference type="PANTHER" id="PTHR34262">
    <property type="entry name" value="TRANSMEMBRANE PROTEIN 220"/>
    <property type="match status" value="1"/>
</dbReference>
<keyword evidence="1 2" id="KW-0812">Transmembrane</keyword>
<feature type="transmembrane region" description="Helical" evidence="1">
    <location>
        <begin position="55"/>
        <end position="74"/>
    </location>
</feature>
<dbReference type="EMBL" id="JAMXIB010000002">
    <property type="protein sequence ID" value="MCO5723795.1"/>
    <property type="molecule type" value="Genomic_DNA"/>
</dbReference>
<dbReference type="InterPro" id="IPR029377">
    <property type="entry name" value="TMEM220"/>
</dbReference>
<keyword evidence="3" id="KW-1185">Reference proteome</keyword>
<dbReference type="PANTHER" id="PTHR34262:SF1">
    <property type="entry name" value="TRANSMEMBRANE PROTEIN 220"/>
    <property type="match status" value="1"/>
</dbReference>
<feature type="transmembrane region" description="Helical" evidence="1">
    <location>
        <begin position="94"/>
        <end position="110"/>
    </location>
</feature>
<dbReference type="RefSeq" id="WP_252740174.1">
    <property type="nucleotide sequence ID" value="NZ_JAMXIB010000002.1"/>
</dbReference>